<name>R7U3E1_CAPTE</name>
<reference evidence="4" key="1">
    <citation type="submission" date="2012-12" db="EMBL/GenBank/DDBJ databases">
        <authorList>
            <person name="Hellsten U."/>
            <person name="Grimwood J."/>
            <person name="Chapman J.A."/>
            <person name="Shapiro H."/>
            <person name="Aerts A."/>
            <person name="Otillar R.P."/>
            <person name="Terry A.Y."/>
            <person name="Boore J.L."/>
            <person name="Simakov O."/>
            <person name="Marletaz F."/>
            <person name="Cho S.-J."/>
            <person name="Edsinger-Gonzales E."/>
            <person name="Havlak P."/>
            <person name="Kuo D.-H."/>
            <person name="Larsson T."/>
            <person name="Lv J."/>
            <person name="Arendt D."/>
            <person name="Savage R."/>
            <person name="Osoegawa K."/>
            <person name="de Jong P."/>
            <person name="Lindberg D.R."/>
            <person name="Seaver E.C."/>
            <person name="Weisblat D.A."/>
            <person name="Putnam N.H."/>
            <person name="Grigoriev I.V."/>
            <person name="Rokhsar D.S."/>
        </authorList>
    </citation>
    <scope>NUCLEOTIDE SEQUENCE</scope>
    <source>
        <strain evidence="4">I ESC-2004</strain>
    </source>
</reference>
<gene>
    <name evidence="2" type="ORF">CAPTEDRAFT_225615</name>
</gene>
<dbReference type="Proteomes" id="UP000014760">
    <property type="component" value="Unassembled WGS sequence"/>
</dbReference>
<proteinExistence type="predicted"/>
<reference evidence="2 4" key="2">
    <citation type="journal article" date="2013" name="Nature">
        <title>Insights into bilaterian evolution from three spiralian genomes.</title>
        <authorList>
            <person name="Simakov O."/>
            <person name="Marletaz F."/>
            <person name="Cho S.J."/>
            <person name="Edsinger-Gonzales E."/>
            <person name="Havlak P."/>
            <person name="Hellsten U."/>
            <person name="Kuo D.H."/>
            <person name="Larsson T."/>
            <person name="Lv J."/>
            <person name="Arendt D."/>
            <person name="Savage R."/>
            <person name="Osoegawa K."/>
            <person name="de Jong P."/>
            <person name="Grimwood J."/>
            <person name="Chapman J.A."/>
            <person name="Shapiro H."/>
            <person name="Aerts A."/>
            <person name="Otillar R.P."/>
            <person name="Terry A.Y."/>
            <person name="Boore J.L."/>
            <person name="Grigoriev I.V."/>
            <person name="Lindberg D.R."/>
            <person name="Seaver E.C."/>
            <person name="Weisblat D.A."/>
            <person name="Putnam N.H."/>
            <person name="Rokhsar D.S."/>
        </authorList>
    </citation>
    <scope>NUCLEOTIDE SEQUENCE</scope>
    <source>
        <strain evidence="2 4">I ESC-2004</strain>
    </source>
</reference>
<evidence type="ECO:0000313" key="4">
    <source>
        <dbReference type="Proteomes" id="UP000014760"/>
    </source>
</evidence>
<feature type="region of interest" description="Disordered" evidence="1">
    <location>
        <begin position="335"/>
        <end position="356"/>
    </location>
</feature>
<feature type="region of interest" description="Disordered" evidence="1">
    <location>
        <begin position="257"/>
        <end position="295"/>
    </location>
</feature>
<dbReference type="EMBL" id="AMQN01010768">
    <property type="status" value="NOT_ANNOTATED_CDS"/>
    <property type="molecule type" value="Genomic_DNA"/>
</dbReference>
<feature type="compositionally biased region" description="Basic and acidic residues" evidence="1">
    <location>
        <begin position="619"/>
        <end position="636"/>
    </location>
</feature>
<dbReference type="EMBL" id="KB308489">
    <property type="protein sequence ID" value="ELT97695.1"/>
    <property type="molecule type" value="Genomic_DNA"/>
</dbReference>
<dbReference type="HOGENOM" id="CLU_384156_0_0_1"/>
<feature type="compositionally biased region" description="Polar residues" evidence="1">
    <location>
        <begin position="561"/>
        <end position="576"/>
    </location>
</feature>
<accession>R7U3E1</accession>
<organism evidence="2">
    <name type="scientific">Capitella teleta</name>
    <name type="common">Polychaete worm</name>
    <dbReference type="NCBI Taxonomy" id="283909"/>
    <lineage>
        <taxon>Eukaryota</taxon>
        <taxon>Metazoa</taxon>
        <taxon>Spiralia</taxon>
        <taxon>Lophotrochozoa</taxon>
        <taxon>Annelida</taxon>
        <taxon>Polychaeta</taxon>
        <taxon>Sedentaria</taxon>
        <taxon>Scolecida</taxon>
        <taxon>Capitellidae</taxon>
        <taxon>Capitella</taxon>
    </lineage>
</organism>
<feature type="compositionally biased region" description="Polar residues" evidence="1">
    <location>
        <begin position="276"/>
        <end position="289"/>
    </location>
</feature>
<feature type="region of interest" description="Disordered" evidence="1">
    <location>
        <begin position="511"/>
        <end position="532"/>
    </location>
</feature>
<evidence type="ECO:0000313" key="2">
    <source>
        <dbReference type="EMBL" id="ELT97695.1"/>
    </source>
</evidence>
<sequence>MQAHSIQHGNGLPTKRQMEPVDISSRKKIFGWASIDGINIPYIVRNRTKYVSVRMVEMKLLSKYPCTYPEELKSRPPLTSQYVTLHEATLLGEINVHHCGLEYGHQAFSSQDLIVALNDFEDFYLIVKRNFPGSVGSEPPKLLGGWVQINNTIVPYVKRKGIKFVPLPVIKYGADLLNNVQVTGVDSSEREIDLLNRNCRMISLDFTFTRALTKLIEISLIPALSRERVSIKDLPDGDPFSHAKYLNDKDIERPAQAHNASQNAPTHKGRLVDTGPNATVSQPPDSASRQWMGPHMGIFHSPAMQPRFSAQQPISPATTIRAPTVTVPTASAIDLSAKAPPPSSAKMQVDQVPRKRVQDIPKTRLKSVSVKKTISLKDGGVSFLQSTTFHRKRITCIVKDGRGYALVESINRLFFPTCPLKTFIQGLSSLSLDINELTEEEEQAFIEHYELKIKKLRCSKIVNMDEIDLRMNNLRSLLEVEEESPHPPPQSADSAPIQQATCKAIKDFIGNKRPLPGDETPPPPKKKSLTSKFGKLENIMNKLKKAKMDDVIDGCSEESENNNVKDASSDYNKSSSDCGSDADVASLLNGMVDCVGDTLQDEDNRAMGADHPVVMGDAVTKDDPEVRGDHKEEIETGRGSNEIATECRVLSESTGINDEAMEEEQKGISGCLNIQDVDNSVPTIEDDPRDIVKSILLDIVSKCHGNESHTNGYTENKIDS</sequence>
<evidence type="ECO:0000313" key="3">
    <source>
        <dbReference type="EnsemblMetazoa" id="CapteP225615"/>
    </source>
</evidence>
<dbReference type="AlphaFoldDB" id="R7U3E1"/>
<protein>
    <submittedName>
        <fullName evidence="2 3">Uncharacterized protein</fullName>
    </submittedName>
</protein>
<keyword evidence="4" id="KW-1185">Reference proteome</keyword>
<feature type="region of interest" description="Disordered" evidence="1">
    <location>
        <begin position="615"/>
        <end position="637"/>
    </location>
</feature>
<evidence type="ECO:0000256" key="1">
    <source>
        <dbReference type="SAM" id="MobiDB-lite"/>
    </source>
</evidence>
<dbReference type="OrthoDB" id="6497308at2759"/>
<reference evidence="3" key="3">
    <citation type="submission" date="2015-06" db="UniProtKB">
        <authorList>
            <consortium name="EnsemblMetazoa"/>
        </authorList>
    </citation>
    <scope>IDENTIFICATION</scope>
</reference>
<dbReference type="EnsemblMetazoa" id="CapteT225615">
    <property type="protein sequence ID" value="CapteP225615"/>
    <property type="gene ID" value="CapteG225615"/>
</dbReference>
<feature type="region of interest" description="Disordered" evidence="1">
    <location>
        <begin position="555"/>
        <end position="576"/>
    </location>
</feature>